<keyword evidence="3" id="KW-0255">Endonuclease</keyword>
<evidence type="ECO:0000313" key="4">
    <source>
        <dbReference type="Proteomes" id="UP001622557"/>
    </source>
</evidence>
<evidence type="ECO:0000259" key="2">
    <source>
        <dbReference type="Pfam" id="PF04471"/>
    </source>
</evidence>
<dbReference type="SUPFAM" id="SSF52980">
    <property type="entry name" value="Restriction endonuclease-like"/>
    <property type="match status" value="1"/>
</dbReference>
<dbReference type="InterPro" id="IPR011856">
    <property type="entry name" value="tRNA_endonuc-like_dom_sf"/>
</dbReference>
<keyword evidence="3" id="KW-0540">Nuclease</keyword>
<sequence>MRVPLKEIDALHHREFEFAVRDLMRRDGFEAERFGGAHDDVCDVRGVDADGRIWVVQCKHKRDGWEGKAIGVEVLQRLNGTAETVHGARFAVIVTNGGFTLSAVERSETYGIHLIDRGRLELWAAEGRPLWTVREGVKPARRLPGQRRRQPGQTRAAVAVSASGRQGRPRAR</sequence>
<feature type="domain" description="Restriction endonuclease type IV Mrr" evidence="2">
    <location>
        <begin position="8"/>
        <end position="121"/>
    </location>
</feature>
<name>A0ABZ1L482_STRAH</name>
<evidence type="ECO:0000256" key="1">
    <source>
        <dbReference type="SAM" id="MobiDB-lite"/>
    </source>
</evidence>
<dbReference type="PANTHER" id="PTHR30015:SF6">
    <property type="entry name" value="SLL1429 PROTEIN"/>
    <property type="match status" value="1"/>
</dbReference>
<protein>
    <submittedName>
        <fullName evidence="3">Restriction endonuclease</fullName>
    </submittedName>
</protein>
<dbReference type="InterPro" id="IPR011335">
    <property type="entry name" value="Restrct_endonuc-II-like"/>
</dbReference>
<dbReference type="RefSeq" id="WP_405454248.1">
    <property type="nucleotide sequence ID" value="NZ_CP108164.1"/>
</dbReference>
<dbReference type="GO" id="GO:0004519">
    <property type="term" value="F:endonuclease activity"/>
    <property type="evidence" value="ECO:0007669"/>
    <property type="project" value="UniProtKB-KW"/>
</dbReference>
<dbReference type="InterPro" id="IPR052906">
    <property type="entry name" value="Type_IV_Methyl-Rstrct_Enzyme"/>
</dbReference>
<dbReference type="InterPro" id="IPR007560">
    <property type="entry name" value="Restrct_endonuc_IV_Mrr"/>
</dbReference>
<dbReference type="GeneID" id="97286155"/>
<keyword evidence="4" id="KW-1185">Reference proteome</keyword>
<organism evidence="3 4">
    <name type="scientific">Streptomyces achromogenes</name>
    <dbReference type="NCBI Taxonomy" id="67255"/>
    <lineage>
        <taxon>Bacteria</taxon>
        <taxon>Bacillati</taxon>
        <taxon>Actinomycetota</taxon>
        <taxon>Actinomycetes</taxon>
        <taxon>Kitasatosporales</taxon>
        <taxon>Streptomycetaceae</taxon>
        <taxon>Streptomyces</taxon>
    </lineage>
</organism>
<proteinExistence type="predicted"/>
<gene>
    <name evidence="3" type="ORF">OG350_36965</name>
</gene>
<dbReference type="PANTHER" id="PTHR30015">
    <property type="entry name" value="MRR RESTRICTION SYSTEM PROTEIN"/>
    <property type="match status" value="1"/>
</dbReference>
<feature type="region of interest" description="Disordered" evidence="1">
    <location>
        <begin position="142"/>
        <end position="172"/>
    </location>
</feature>
<dbReference type="Gene3D" id="3.40.1350.10">
    <property type="match status" value="1"/>
</dbReference>
<evidence type="ECO:0000313" key="3">
    <source>
        <dbReference type="EMBL" id="WTQ85541.1"/>
    </source>
</evidence>
<dbReference type="Pfam" id="PF04471">
    <property type="entry name" value="Mrr_cat"/>
    <property type="match status" value="1"/>
</dbReference>
<accession>A0ABZ1L482</accession>
<dbReference type="EMBL" id="CP108164">
    <property type="protein sequence ID" value="WTQ85541.1"/>
    <property type="molecule type" value="Genomic_DNA"/>
</dbReference>
<dbReference type="Proteomes" id="UP001622557">
    <property type="component" value="Chromosome"/>
</dbReference>
<keyword evidence="3" id="KW-0378">Hydrolase</keyword>
<reference evidence="3 4" key="1">
    <citation type="submission" date="2022-10" db="EMBL/GenBank/DDBJ databases">
        <title>The complete genomes of actinobacterial strains from the NBC collection.</title>
        <authorList>
            <person name="Joergensen T.S."/>
            <person name="Alvarez Arevalo M."/>
            <person name="Sterndorff E.B."/>
            <person name="Faurdal D."/>
            <person name="Vuksanovic O."/>
            <person name="Mourched A.-S."/>
            <person name="Charusanti P."/>
            <person name="Shaw S."/>
            <person name="Blin K."/>
            <person name="Weber T."/>
        </authorList>
    </citation>
    <scope>NUCLEOTIDE SEQUENCE [LARGE SCALE GENOMIC DNA]</scope>
    <source>
        <strain evidence="3 4">NBC_00156</strain>
    </source>
</reference>